<keyword evidence="8" id="KW-0479">Metal-binding</keyword>
<keyword evidence="11" id="KW-0411">Iron-sulfur</keyword>
<dbReference type="InterPro" id="IPR036922">
    <property type="entry name" value="Rieske_2Fe-2S_sf"/>
</dbReference>
<evidence type="ECO:0000256" key="5">
    <source>
        <dbReference type="ARBA" id="ARBA00012763"/>
    </source>
</evidence>
<comment type="catalytic activity">
    <reaction evidence="12">
        <text>choline + 2 reduced [2Fe-2S]-[ferredoxin] + O2 + 2 H(+) = betaine aldehyde hydrate + 2 oxidized [2Fe-2S]-[ferredoxin] + H2O</text>
        <dbReference type="Rhea" id="RHEA:17769"/>
        <dbReference type="Rhea" id="RHEA-COMP:10000"/>
        <dbReference type="Rhea" id="RHEA-COMP:10001"/>
        <dbReference type="ChEBI" id="CHEBI:15354"/>
        <dbReference type="ChEBI" id="CHEBI:15377"/>
        <dbReference type="ChEBI" id="CHEBI:15378"/>
        <dbReference type="ChEBI" id="CHEBI:15379"/>
        <dbReference type="ChEBI" id="CHEBI:15870"/>
        <dbReference type="ChEBI" id="CHEBI:33737"/>
        <dbReference type="ChEBI" id="CHEBI:33738"/>
        <dbReference type="EC" id="1.14.15.7"/>
    </reaction>
</comment>
<feature type="domain" description="Rieske" evidence="14">
    <location>
        <begin position="72"/>
        <end position="167"/>
    </location>
</feature>
<evidence type="ECO:0000259" key="14">
    <source>
        <dbReference type="PROSITE" id="PS51296"/>
    </source>
</evidence>
<evidence type="ECO:0000256" key="11">
    <source>
        <dbReference type="ARBA" id="ARBA00023014"/>
    </source>
</evidence>
<comment type="pathway">
    <text evidence="3">Amine and polyamine biosynthesis; betaine biosynthesis via choline pathway; betaine aldehyde from choline (monooxygenase route): step 1/1.</text>
</comment>
<dbReference type="GO" id="GO:0051537">
    <property type="term" value="F:2 iron, 2 sulfur cluster binding"/>
    <property type="evidence" value="ECO:0007669"/>
    <property type="project" value="UniProtKB-KW"/>
</dbReference>
<dbReference type="EC" id="1.14.15.7" evidence="5"/>
<comment type="caution">
    <text evidence="15">The sequence shown here is derived from an EMBL/GenBank/DDBJ whole genome shotgun (WGS) entry which is preliminary data.</text>
</comment>
<evidence type="ECO:0000256" key="10">
    <source>
        <dbReference type="ARBA" id="ARBA00023004"/>
    </source>
</evidence>
<dbReference type="FunCoup" id="A0A2V0PHM4">
    <property type="interactions" value="37"/>
</dbReference>
<reference evidence="15 16" key="1">
    <citation type="journal article" date="2018" name="Sci. Rep.">
        <title>Raphidocelis subcapitata (=Pseudokirchneriella subcapitata) provides an insight into genome evolution and environmental adaptations in the Sphaeropleales.</title>
        <authorList>
            <person name="Suzuki S."/>
            <person name="Yamaguchi H."/>
            <person name="Nakajima N."/>
            <person name="Kawachi M."/>
        </authorList>
    </citation>
    <scope>NUCLEOTIDE SEQUENCE [LARGE SCALE GENOMIC DNA]</scope>
    <source>
        <strain evidence="15 16">NIES-35</strain>
    </source>
</reference>
<dbReference type="Gene3D" id="3.90.380.10">
    <property type="entry name" value="Naphthalene 1,2-dioxygenase Alpha Subunit, Chain A, domain 1"/>
    <property type="match status" value="1"/>
</dbReference>
<evidence type="ECO:0000313" key="16">
    <source>
        <dbReference type="Proteomes" id="UP000247498"/>
    </source>
</evidence>
<keyword evidence="16" id="KW-1185">Reference proteome</keyword>
<keyword evidence="9" id="KW-0560">Oxidoreductase</keyword>
<organism evidence="15 16">
    <name type="scientific">Raphidocelis subcapitata</name>
    <dbReference type="NCBI Taxonomy" id="307507"/>
    <lineage>
        <taxon>Eukaryota</taxon>
        <taxon>Viridiplantae</taxon>
        <taxon>Chlorophyta</taxon>
        <taxon>core chlorophytes</taxon>
        <taxon>Chlorophyceae</taxon>
        <taxon>CS clade</taxon>
        <taxon>Sphaeropleales</taxon>
        <taxon>Selenastraceae</taxon>
        <taxon>Raphidocelis</taxon>
    </lineage>
</organism>
<dbReference type="Proteomes" id="UP000247498">
    <property type="component" value="Unassembled WGS sequence"/>
</dbReference>
<dbReference type="InterPro" id="IPR015879">
    <property type="entry name" value="Ring_hydroxy_dOase_asu_C_dom"/>
</dbReference>
<dbReference type="Gene3D" id="2.102.10.10">
    <property type="entry name" value="Rieske [2Fe-2S] iron-sulphur domain"/>
    <property type="match status" value="1"/>
</dbReference>
<proteinExistence type="inferred from homology"/>
<evidence type="ECO:0000256" key="9">
    <source>
        <dbReference type="ARBA" id="ARBA00023002"/>
    </source>
</evidence>
<dbReference type="InterPro" id="IPR001663">
    <property type="entry name" value="Rng_hydr_dOase-A"/>
</dbReference>
<dbReference type="SUPFAM" id="SSF55961">
    <property type="entry name" value="Bet v1-like"/>
    <property type="match status" value="1"/>
</dbReference>
<dbReference type="GO" id="GO:0019133">
    <property type="term" value="F:choline monooxygenase activity"/>
    <property type="evidence" value="ECO:0007669"/>
    <property type="project" value="UniProtKB-EC"/>
</dbReference>
<name>A0A2V0PHM4_9CHLO</name>
<evidence type="ECO:0000256" key="8">
    <source>
        <dbReference type="ARBA" id="ARBA00022723"/>
    </source>
</evidence>
<evidence type="ECO:0000313" key="15">
    <source>
        <dbReference type="EMBL" id="GBF97413.1"/>
    </source>
</evidence>
<evidence type="ECO:0000256" key="6">
    <source>
        <dbReference type="ARBA" id="ARBA00014931"/>
    </source>
</evidence>
<feature type="region of interest" description="Disordered" evidence="13">
    <location>
        <begin position="12"/>
        <end position="37"/>
    </location>
</feature>
<dbReference type="OrthoDB" id="426882at2759"/>
<evidence type="ECO:0000256" key="12">
    <source>
        <dbReference type="ARBA" id="ARBA00049097"/>
    </source>
</evidence>
<dbReference type="GO" id="GO:0019285">
    <property type="term" value="P:glycine betaine biosynthetic process from choline"/>
    <property type="evidence" value="ECO:0007669"/>
    <property type="project" value="UniProtKB-UniPathway"/>
</dbReference>
<dbReference type="GO" id="GO:0005506">
    <property type="term" value="F:iron ion binding"/>
    <property type="evidence" value="ECO:0007669"/>
    <property type="project" value="InterPro"/>
</dbReference>
<dbReference type="CDD" id="cd03469">
    <property type="entry name" value="Rieske_RO_Alpha_N"/>
    <property type="match status" value="1"/>
</dbReference>
<dbReference type="SUPFAM" id="SSF50022">
    <property type="entry name" value="ISP domain"/>
    <property type="match status" value="1"/>
</dbReference>
<dbReference type="STRING" id="307507.A0A2V0PHM4"/>
<evidence type="ECO:0000256" key="3">
    <source>
        <dbReference type="ARBA" id="ARBA00004866"/>
    </source>
</evidence>
<evidence type="ECO:0000256" key="7">
    <source>
        <dbReference type="ARBA" id="ARBA00022714"/>
    </source>
</evidence>
<evidence type="ECO:0000256" key="4">
    <source>
        <dbReference type="ARBA" id="ARBA00010848"/>
    </source>
</evidence>
<evidence type="ECO:0000256" key="13">
    <source>
        <dbReference type="SAM" id="MobiDB-lite"/>
    </source>
</evidence>
<evidence type="ECO:0000256" key="2">
    <source>
        <dbReference type="ARBA" id="ARBA00002149"/>
    </source>
</evidence>
<dbReference type="PANTHER" id="PTHR43756">
    <property type="entry name" value="CHOLINE MONOOXYGENASE, CHLOROPLASTIC"/>
    <property type="match status" value="1"/>
</dbReference>
<dbReference type="InParanoid" id="A0A2V0PHM4"/>
<dbReference type="AlphaFoldDB" id="A0A2V0PHM4"/>
<feature type="compositionally biased region" description="Low complexity" evidence="13">
    <location>
        <begin position="15"/>
        <end position="27"/>
    </location>
</feature>
<comment type="function">
    <text evidence="2">Catalyzes the first step of the osmoprotectant glycine betaine synthesis.</text>
</comment>
<dbReference type="PROSITE" id="PS51296">
    <property type="entry name" value="RIESKE"/>
    <property type="match status" value="1"/>
</dbReference>
<dbReference type="UniPathway" id="UPA00529">
    <property type="reaction ID" value="UER00430"/>
</dbReference>
<comment type="similarity">
    <text evidence="4">Belongs to the choline monooxygenase family.</text>
</comment>
<sequence length="481" mass="49973">MLVRTSHALLRRAGPRGAPARSASSSADPQLDPWPAHAGPIEEAVTLPASWYTSPSAPPLERRRVFGASWQLVGCAGAVAAPGRYFAGALAPYRFLVARGDDGVLRAFHNVCRHHAAAVAAGSGSAEAFTCPYHGWTYDTRGRLRAAPRVKGIRAFRAAEWGLRPIAAREWGPFVFLWLGGGGAGQPPPLEDWLGDAGARMAELGVLDPLVHVARRSYEINCNWKVFCDNYLDGGYHVPVAHPELAGQLDLGAYSSALLGTGSVQTCAPEGGAGARLRGGRPAGYFFLYPNAMVNRYGPWMDLNVVTPLDTNRCRVDFDWWLEGGELRRRAEEQAAAVDGGAGAAAAAAEALRGGWAGAGGGAGRLELTAPEAAGLPFVVESLRSSHTVQVEDVSLCEAVQAGLEEPSYGVGRYAPALEGPMFHFHRQIHAAVTGRGHSPELGLAGARLPGQDGGGDGGGVEGGCNGGGGGGGCGGTAGCS</sequence>
<gene>
    <name evidence="15" type="ORF">Rsub_09579</name>
</gene>
<evidence type="ECO:0000256" key="1">
    <source>
        <dbReference type="ARBA" id="ARBA00001962"/>
    </source>
</evidence>
<keyword evidence="7" id="KW-0001">2Fe-2S</keyword>
<dbReference type="PRINTS" id="PR00090">
    <property type="entry name" value="RNGDIOXGNASE"/>
</dbReference>
<keyword evidence="10" id="KW-0408">Iron</keyword>
<dbReference type="EMBL" id="BDRX01000099">
    <property type="protein sequence ID" value="GBF97413.1"/>
    <property type="molecule type" value="Genomic_DNA"/>
</dbReference>
<dbReference type="PANTHER" id="PTHR43756:SF5">
    <property type="entry name" value="CHOLINE MONOOXYGENASE, CHLOROPLASTIC"/>
    <property type="match status" value="1"/>
</dbReference>
<dbReference type="InterPro" id="IPR017941">
    <property type="entry name" value="Rieske_2Fe-2S"/>
</dbReference>
<accession>A0A2V0PHM4</accession>
<comment type="cofactor">
    <cofactor evidence="1">
        <name>Fe cation</name>
        <dbReference type="ChEBI" id="CHEBI:24875"/>
    </cofactor>
</comment>
<dbReference type="Pfam" id="PF00848">
    <property type="entry name" value="Ring_hydroxyl_A"/>
    <property type="match status" value="2"/>
</dbReference>
<dbReference type="Pfam" id="PF00355">
    <property type="entry name" value="Rieske"/>
    <property type="match status" value="1"/>
</dbReference>
<protein>
    <recommendedName>
        <fullName evidence="6">Choline monooxygenase, chloroplastic</fullName>
        <ecNumber evidence="5">1.14.15.7</ecNumber>
    </recommendedName>
</protein>